<reference evidence="2 3" key="1">
    <citation type="journal article" date="2019" name="Sci. Rep.">
        <title>A high-quality genome of Eragrostis curvula grass provides insights into Poaceae evolution and supports new strategies to enhance forage quality.</title>
        <authorList>
            <person name="Carballo J."/>
            <person name="Santos B.A.C.M."/>
            <person name="Zappacosta D."/>
            <person name="Garbus I."/>
            <person name="Selva J.P."/>
            <person name="Gallo C.A."/>
            <person name="Diaz A."/>
            <person name="Albertini E."/>
            <person name="Caccamo M."/>
            <person name="Echenique V."/>
        </authorList>
    </citation>
    <scope>NUCLEOTIDE SEQUENCE [LARGE SCALE GENOMIC DNA]</scope>
    <source>
        <strain evidence="3">cv. Victoria</strain>
        <tissue evidence="2">Leaf</tissue>
    </source>
</reference>
<evidence type="ECO:0000259" key="1">
    <source>
        <dbReference type="PROSITE" id="PS52045"/>
    </source>
</evidence>
<dbReference type="InterPro" id="IPR004314">
    <property type="entry name" value="Neprosin"/>
</dbReference>
<evidence type="ECO:0000313" key="3">
    <source>
        <dbReference type="Proteomes" id="UP000324897"/>
    </source>
</evidence>
<name>A0A5J9WRG5_9POAL</name>
<dbReference type="OrthoDB" id="670855at2759"/>
<dbReference type="Gramene" id="TVU50475">
    <property type="protein sequence ID" value="TVU50475"/>
    <property type="gene ID" value="EJB05_01847"/>
</dbReference>
<organism evidence="2 3">
    <name type="scientific">Eragrostis curvula</name>
    <name type="common">weeping love grass</name>
    <dbReference type="NCBI Taxonomy" id="38414"/>
    <lineage>
        <taxon>Eukaryota</taxon>
        <taxon>Viridiplantae</taxon>
        <taxon>Streptophyta</taxon>
        <taxon>Embryophyta</taxon>
        <taxon>Tracheophyta</taxon>
        <taxon>Spermatophyta</taxon>
        <taxon>Magnoliopsida</taxon>
        <taxon>Liliopsida</taxon>
        <taxon>Poales</taxon>
        <taxon>Poaceae</taxon>
        <taxon>PACMAD clade</taxon>
        <taxon>Chloridoideae</taxon>
        <taxon>Eragrostideae</taxon>
        <taxon>Eragrostidinae</taxon>
        <taxon>Eragrostis</taxon>
    </lineage>
</organism>
<dbReference type="PANTHER" id="PTHR31589">
    <property type="entry name" value="PROTEIN, PUTATIVE (DUF239)-RELATED-RELATED"/>
    <property type="match status" value="1"/>
</dbReference>
<dbReference type="PANTHER" id="PTHR31589:SF112">
    <property type="entry name" value="OS01G0834300 PROTEIN"/>
    <property type="match status" value="1"/>
</dbReference>
<dbReference type="Proteomes" id="UP000324897">
    <property type="component" value="Chromosome 6"/>
</dbReference>
<dbReference type="PROSITE" id="PS52045">
    <property type="entry name" value="NEPROSIN_PEP_CD"/>
    <property type="match status" value="1"/>
</dbReference>
<dbReference type="EMBL" id="RWGY01000002">
    <property type="protein sequence ID" value="TVU50475.1"/>
    <property type="molecule type" value="Genomic_DNA"/>
</dbReference>
<protein>
    <recommendedName>
        <fullName evidence="1">Neprosin PEP catalytic domain-containing protein</fullName>
    </recommendedName>
</protein>
<dbReference type="InterPro" id="IPR053168">
    <property type="entry name" value="Glutamic_endopeptidase"/>
</dbReference>
<dbReference type="Pfam" id="PF03080">
    <property type="entry name" value="Neprosin"/>
    <property type="match status" value="1"/>
</dbReference>
<comment type="caution">
    <text evidence="2">The sequence shown here is derived from an EMBL/GenBank/DDBJ whole genome shotgun (WGS) entry which is preliminary data.</text>
</comment>
<accession>A0A5J9WRG5</accession>
<keyword evidence="3" id="KW-1185">Reference proteome</keyword>
<feature type="domain" description="Neprosin PEP catalytic" evidence="1">
    <location>
        <begin position="1"/>
        <end position="181"/>
    </location>
</feature>
<proteinExistence type="predicted"/>
<gene>
    <name evidence="2" type="ORF">EJB05_01847</name>
</gene>
<dbReference type="AlphaFoldDB" id="A0A5J9WRG5"/>
<evidence type="ECO:0000313" key="2">
    <source>
        <dbReference type="EMBL" id="TVU50475.1"/>
    </source>
</evidence>
<feature type="non-terminal residue" evidence="2">
    <location>
        <position position="1"/>
    </location>
</feature>
<sequence length="181" mass="20007">VYPVLYGDSKTHFFVDWTRDGYQKDCYNLKCPGYIPEVNIPIVPGATIDAVSNPGGVKRTINIRVLKDSSGDWLLHIGFDSEPYLIGHFPKSIFNTLGEANEIKLFGFVQTRTTQLAPMGSGFLSNNNKKAVSLSNIHIIDQNGQTSKVTQSTRDFMTDKAIYSVSPISSEGMFTYGGPME</sequence>